<dbReference type="InterPro" id="IPR010982">
    <property type="entry name" value="Lambda_DNA-bd_dom_sf"/>
</dbReference>
<keyword evidence="3" id="KW-1185">Reference proteome</keyword>
<evidence type="ECO:0000313" key="2">
    <source>
        <dbReference type="EMBL" id="MCY0149975.1"/>
    </source>
</evidence>
<dbReference type="PROSITE" id="PS50943">
    <property type="entry name" value="HTH_CROC1"/>
    <property type="match status" value="1"/>
</dbReference>
<gene>
    <name evidence="2" type="ORF">OEG84_20290</name>
</gene>
<dbReference type="InterPro" id="IPR001387">
    <property type="entry name" value="Cro/C1-type_HTH"/>
</dbReference>
<name>A0ABT3ZDV2_9HYPH</name>
<proteinExistence type="predicted"/>
<dbReference type="Proteomes" id="UP001073227">
    <property type="component" value="Unassembled WGS sequence"/>
</dbReference>
<reference evidence="2" key="1">
    <citation type="submission" date="2022-10" db="EMBL/GenBank/DDBJ databases">
        <title>Hoeflea sp. G2-23, isolated from marine algae.</title>
        <authorList>
            <person name="Kristyanto S."/>
            <person name="Kim J.M."/>
            <person name="Jeon C.O."/>
        </authorList>
    </citation>
    <scope>NUCLEOTIDE SEQUENCE</scope>
    <source>
        <strain evidence="2">G2-23</strain>
    </source>
</reference>
<dbReference type="Gene3D" id="1.10.260.40">
    <property type="entry name" value="lambda repressor-like DNA-binding domains"/>
    <property type="match status" value="1"/>
</dbReference>
<accession>A0ABT3ZDV2</accession>
<evidence type="ECO:0000313" key="3">
    <source>
        <dbReference type="Proteomes" id="UP001073227"/>
    </source>
</evidence>
<dbReference type="SMART" id="SM00530">
    <property type="entry name" value="HTH_XRE"/>
    <property type="match status" value="1"/>
</dbReference>
<dbReference type="Pfam" id="PF01381">
    <property type="entry name" value="HTH_3"/>
    <property type="match status" value="1"/>
</dbReference>
<comment type="caution">
    <text evidence="2">The sequence shown here is derived from an EMBL/GenBank/DDBJ whole genome shotgun (WGS) entry which is preliminary data.</text>
</comment>
<dbReference type="RefSeq" id="WP_267655415.1">
    <property type="nucleotide sequence ID" value="NZ_JAOVZR010000001.1"/>
</dbReference>
<evidence type="ECO:0000259" key="1">
    <source>
        <dbReference type="PROSITE" id="PS50943"/>
    </source>
</evidence>
<feature type="domain" description="HTH cro/C1-type" evidence="1">
    <location>
        <begin position="58"/>
        <end position="88"/>
    </location>
</feature>
<dbReference type="CDD" id="cd00093">
    <property type="entry name" value="HTH_XRE"/>
    <property type="match status" value="1"/>
</dbReference>
<dbReference type="SUPFAM" id="SSF47413">
    <property type="entry name" value="lambda repressor-like DNA-binding domains"/>
    <property type="match status" value="1"/>
</dbReference>
<protein>
    <submittedName>
        <fullName evidence="2">Helix-turn-helix domain-containing protein</fullName>
    </submittedName>
</protein>
<organism evidence="2 3">
    <name type="scientific">Hoeflea algicola</name>
    <dbReference type="NCBI Taxonomy" id="2983763"/>
    <lineage>
        <taxon>Bacteria</taxon>
        <taxon>Pseudomonadati</taxon>
        <taxon>Pseudomonadota</taxon>
        <taxon>Alphaproteobacteria</taxon>
        <taxon>Hyphomicrobiales</taxon>
        <taxon>Rhizobiaceae</taxon>
        <taxon>Hoeflea</taxon>
    </lineage>
</organism>
<dbReference type="EMBL" id="JAOVZR010000001">
    <property type="protein sequence ID" value="MCY0149975.1"/>
    <property type="molecule type" value="Genomic_DNA"/>
</dbReference>
<sequence length="152" mass="17436">MAYHYSESGLDNVWLENGYTKHETPYGDGISIDDTEGLHKAIGNWLVNLPKPFNGAELRFIRLEMELTQRDLAEILGVDEQAVRRWEKSRDKKFHGAADRLLRAIYTEHLHKTGSVRRMVERLSTANQAETIDIHFQETADGWKPRGCLEAA</sequence>